<dbReference type="InterPro" id="IPR036922">
    <property type="entry name" value="Rieske_2Fe-2S_sf"/>
</dbReference>
<evidence type="ECO:0000256" key="2">
    <source>
        <dbReference type="ARBA" id="ARBA00022723"/>
    </source>
</evidence>
<proteinExistence type="predicted"/>
<dbReference type="PANTHER" id="PTHR40261:SF1">
    <property type="entry name" value="RIESKE DOMAIN-CONTAINING PROTEIN"/>
    <property type="match status" value="1"/>
</dbReference>
<dbReference type="Pfam" id="PF00355">
    <property type="entry name" value="Rieske"/>
    <property type="match status" value="1"/>
</dbReference>
<dbReference type="PROSITE" id="PS51296">
    <property type="entry name" value="RIESKE"/>
    <property type="match status" value="1"/>
</dbReference>
<dbReference type="Gene3D" id="2.102.10.10">
    <property type="entry name" value="Rieske [2Fe-2S] iron-sulphur domain"/>
    <property type="match status" value="1"/>
</dbReference>
<gene>
    <name evidence="6" type="ORF">KDX31_18605</name>
</gene>
<evidence type="ECO:0000256" key="3">
    <source>
        <dbReference type="ARBA" id="ARBA00023004"/>
    </source>
</evidence>
<keyword evidence="3" id="KW-0408">Iron</keyword>
<dbReference type="PANTHER" id="PTHR40261">
    <property type="match status" value="1"/>
</dbReference>
<protein>
    <submittedName>
        <fullName evidence="6">Rieske (2Fe-2S) protein</fullName>
    </submittedName>
</protein>
<dbReference type="Proteomes" id="UP001059950">
    <property type="component" value="Chromosome"/>
</dbReference>
<evidence type="ECO:0000313" key="6">
    <source>
        <dbReference type="EMBL" id="UTW03300.1"/>
    </source>
</evidence>
<evidence type="ECO:0000256" key="1">
    <source>
        <dbReference type="ARBA" id="ARBA00022714"/>
    </source>
</evidence>
<name>A0ABY5GTI5_9GAMM</name>
<keyword evidence="1" id="KW-0001">2Fe-2S</keyword>
<dbReference type="SUPFAM" id="SSF50022">
    <property type="entry name" value="ISP domain"/>
    <property type="match status" value="1"/>
</dbReference>
<sequence>MSGTVKLCTMDELPERGARGFDPGQQGRDTVFVVRREGSVYAYRDICPHLGNTTLPWRKDAYLDGKGETIVCAAHGAHFEITTGLCTSGPCLGESLVRVPLWVSEDGEVLATLEANNNRDENP</sequence>
<keyword evidence="7" id="KW-1185">Reference proteome</keyword>
<organism evidence="6 7">
    <name type="scientific">Amphritea atlantica</name>
    <dbReference type="NCBI Taxonomy" id="355243"/>
    <lineage>
        <taxon>Bacteria</taxon>
        <taxon>Pseudomonadati</taxon>
        <taxon>Pseudomonadota</taxon>
        <taxon>Gammaproteobacteria</taxon>
        <taxon>Oceanospirillales</taxon>
        <taxon>Oceanospirillaceae</taxon>
        <taxon>Amphritea</taxon>
    </lineage>
</organism>
<evidence type="ECO:0000256" key="4">
    <source>
        <dbReference type="ARBA" id="ARBA00023014"/>
    </source>
</evidence>
<reference evidence="6" key="1">
    <citation type="submission" date="2021-04" db="EMBL/GenBank/DDBJ databases">
        <title>Oceanospirillales bacteria with DddD are important DMSP degraders in coastal seawater.</title>
        <authorList>
            <person name="Liu J."/>
        </authorList>
    </citation>
    <scope>NUCLEOTIDE SEQUENCE</scope>
    <source>
        <strain evidence="6">GY6</strain>
    </source>
</reference>
<dbReference type="CDD" id="cd03467">
    <property type="entry name" value="Rieske"/>
    <property type="match status" value="1"/>
</dbReference>
<dbReference type="InterPro" id="IPR017941">
    <property type="entry name" value="Rieske_2Fe-2S"/>
</dbReference>
<feature type="domain" description="Rieske" evidence="5">
    <location>
        <begin position="5"/>
        <end position="111"/>
    </location>
</feature>
<keyword evidence="4" id="KW-0411">Iron-sulfur</keyword>
<accession>A0ABY5GTI5</accession>
<dbReference type="EMBL" id="CP073344">
    <property type="protein sequence ID" value="UTW03300.1"/>
    <property type="molecule type" value="Genomic_DNA"/>
</dbReference>
<keyword evidence="2" id="KW-0479">Metal-binding</keyword>
<evidence type="ECO:0000313" key="7">
    <source>
        <dbReference type="Proteomes" id="UP001059950"/>
    </source>
</evidence>
<evidence type="ECO:0000259" key="5">
    <source>
        <dbReference type="PROSITE" id="PS51296"/>
    </source>
</evidence>